<feature type="domain" description="PAC" evidence="8">
    <location>
        <begin position="259"/>
        <end position="309"/>
    </location>
</feature>
<dbReference type="OrthoDB" id="9772100at2"/>
<name>A0A0U3AEY8_9ALTE</name>
<dbReference type="Pfam" id="PF13426">
    <property type="entry name" value="PAS_9"/>
    <property type="match status" value="1"/>
</dbReference>
<keyword evidence="10" id="KW-1185">Reference proteome</keyword>
<dbReference type="InterPro" id="IPR000700">
    <property type="entry name" value="PAS-assoc_C"/>
</dbReference>
<keyword evidence="6" id="KW-0175">Coiled coil</keyword>
<dbReference type="InterPro" id="IPR003661">
    <property type="entry name" value="HisK_dim/P_dom"/>
</dbReference>
<evidence type="ECO:0000256" key="6">
    <source>
        <dbReference type="SAM" id="Coils"/>
    </source>
</evidence>
<dbReference type="Pfam" id="PF00512">
    <property type="entry name" value="HisKA"/>
    <property type="match status" value="1"/>
</dbReference>
<sequence>MDNRQNTDAELIQFQRLFEALPGKFLVLSPQLEIVAVSDAYLSATLSERAQLLGQELFQAFPHSPEDKDARAVTELKASLERVKNSGTTDVMAVQRYPIPRPREQGGGFEERYWSTVNKPVTDADGKLLYIVHRVEDVTHLVNMSITSGTASAVFSTEQGQSQLDILVNSNERKKVNLQLAEQQANLRMAQRLLNIGIWKMDLDNQQFSWSENIYTMFGVDPGSFNPDYESYVALVHPEDRQIMRERFEAFLSSDENEFEFRHRILRADDAVIYTHGAAQLSVQDGQQILTGVVQDITEQVESEEKLRHATELLCIAGDKAKLGGWRVQIGNDKVEWSEQTAAIHGLDAEQRINVETALDFYVPEHRPQMEQAFVLCMNEGKPFDEILQIINAQGERIWVRSIGEAEFDKKGNIIAVRGAFQDISDLIQAREQATEMHRRLYSTLEHISDAFITLDNDWRLRYINGQGEKLLRRRRQDLTGKRIWDEFPEAVGSTFQQQYEKARRDNVTVRFIEFFAPLDTWFEVVAYPSQDGLAVYFRDITQERRSQELLRLLETAVSIQNDILLITRAEPIDGPDGPQIVYVNPAFERHTGYSKEEAIGNTPRMLQGPGTSRKELDRIKKALSQWQPVKAELLNYSKNGEPLWLELDIMPLADEKGRYTHWISVERNVTARKKTEERMRISEERFNLMAKATNDVIWDWDLINDTIWWNEGYHSLFGYSISDDAGIESWSDYIHPEDKQAVLDDIYQVIDGNGTKWQREYRFVCAKNKIRTVVDRGFVIRDNKGKALRMIGSMVDITERKELDEKLRQSQKLETVGQLTGGVAHDFNNLLTVILGNSELLMEQVDKDDPRHALAAVNVTAAERGAELTNRLLAFARRQALQPRVINLNDLIAGMEGLLRRSLKENIDIQFVYFNPLWPVEVDPGQMEIVLLNLAINARDAMEWGAALSLKPAIHPWIRTMHKLMKRSMPATTCLFRCQTMVPAWTKKP</sequence>
<dbReference type="AlphaFoldDB" id="A0A0U3AEY8"/>
<protein>
    <recommendedName>
        <fullName evidence="2">histidine kinase</fullName>
        <ecNumber evidence="2">2.7.13.3</ecNumber>
    </recommendedName>
</protein>
<dbReference type="InterPro" id="IPR013655">
    <property type="entry name" value="PAS_fold_3"/>
</dbReference>
<dbReference type="SUPFAM" id="SSF55874">
    <property type="entry name" value="ATPase domain of HSP90 chaperone/DNA topoisomerase II/histidine kinase"/>
    <property type="match status" value="1"/>
</dbReference>
<dbReference type="KEGG" id="lal:AT746_16005"/>
<evidence type="ECO:0000256" key="4">
    <source>
        <dbReference type="ARBA" id="ARBA00022679"/>
    </source>
</evidence>
<feature type="domain" description="PAS" evidence="7">
    <location>
        <begin position="577"/>
        <end position="603"/>
    </location>
</feature>
<evidence type="ECO:0000313" key="10">
    <source>
        <dbReference type="Proteomes" id="UP000068447"/>
    </source>
</evidence>
<dbReference type="STRING" id="1526571.AT746_16005"/>
<dbReference type="InterPro" id="IPR001610">
    <property type="entry name" value="PAC"/>
</dbReference>
<feature type="domain" description="PAC" evidence="8">
    <location>
        <begin position="628"/>
        <end position="682"/>
    </location>
</feature>
<dbReference type="InterPro" id="IPR000014">
    <property type="entry name" value="PAS"/>
</dbReference>
<evidence type="ECO:0000313" key="9">
    <source>
        <dbReference type="EMBL" id="ALS99614.1"/>
    </source>
</evidence>
<feature type="domain" description="PAC" evidence="8">
    <location>
        <begin position="758"/>
        <end position="810"/>
    </location>
</feature>
<dbReference type="Gene3D" id="3.30.450.20">
    <property type="entry name" value="PAS domain"/>
    <property type="match status" value="6"/>
</dbReference>
<dbReference type="SMART" id="SM00086">
    <property type="entry name" value="PAC"/>
    <property type="match status" value="4"/>
</dbReference>
<keyword evidence="5" id="KW-0418">Kinase</keyword>
<proteinExistence type="predicted"/>
<dbReference type="SUPFAM" id="SSF55785">
    <property type="entry name" value="PYP-like sensor domain (PAS domain)"/>
    <property type="match status" value="6"/>
</dbReference>
<accession>A0A0U3AEY8</accession>
<comment type="catalytic activity">
    <reaction evidence="1">
        <text>ATP + protein L-histidine = ADP + protein N-phospho-L-histidine.</text>
        <dbReference type="EC" id="2.7.13.3"/>
    </reaction>
</comment>
<organism evidence="9 10">
    <name type="scientific">Lacimicrobium alkaliphilum</name>
    <dbReference type="NCBI Taxonomy" id="1526571"/>
    <lineage>
        <taxon>Bacteria</taxon>
        <taxon>Pseudomonadati</taxon>
        <taxon>Pseudomonadota</taxon>
        <taxon>Gammaproteobacteria</taxon>
        <taxon>Alteromonadales</taxon>
        <taxon>Alteromonadaceae</taxon>
        <taxon>Lacimicrobium</taxon>
    </lineage>
</organism>
<feature type="domain" description="PAS" evidence="7">
    <location>
        <begin position="683"/>
        <end position="754"/>
    </location>
</feature>
<dbReference type="SMART" id="SM00388">
    <property type="entry name" value="HisKA"/>
    <property type="match status" value="1"/>
</dbReference>
<dbReference type="NCBIfam" id="TIGR00229">
    <property type="entry name" value="sensory_box"/>
    <property type="match status" value="4"/>
</dbReference>
<dbReference type="PANTHER" id="PTHR43304">
    <property type="entry name" value="PHYTOCHROME-LIKE PROTEIN CPH1"/>
    <property type="match status" value="1"/>
</dbReference>
<evidence type="ECO:0000256" key="5">
    <source>
        <dbReference type="ARBA" id="ARBA00022777"/>
    </source>
</evidence>
<dbReference type="SMART" id="SM00091">
    <property type="entry name" value="PAS"/>
    <property type="match status" value="5"/>
</dbReference>
<dbReference type="PROSITE" id="PS50113">
    <property type="entry name" value="PAC"/>
    <property type="match status" value="4"/>
</dbReference>
<evidence type="ECO:0000256" key="2">
    <source>
        <dbReference type="ARBA" id="ARBA00012438"/>
    </source>
</evidence>
<dbReference type="Pfam" id="PF08448">
    <property type="entry name" value="PAS_4"/>
    <property type="match status" value="2"/>
</dbReference>
<dbReference type="Gene3D" id="3.30.565.10">
    <property type="entry name" value="Histidine kinase-like ATPase, C-terminal domain"/>
    <property type="match status" value="1"/>
</dbReference>
<feature type="coiled-coil region" evidence="6">
    <location>
        <begin position="164"/>
        <end position="193"/>
    </location>
</feature>
<evidence type="ECO:0000256" key="1">
    <source>
        <dbReference type="ARBA" id="ARBA00000085"/>
    </source>
</evidence>
<dbReference type="InterPro" id="IPR035965">
    <property type="entry name" value="PAS-like_dom_sf"/>
</dbReference>
<dbReference type="PROSITE" id="PS50112">
    <property type="entry name" value="PAS"/>
    <property type="match status" value="4"/>
</dbReference>
<dbReference type="SUPFAM" id="SSF47384">
    <property type="entry name" value="Homodimeric domain of signal transducing histidine kinase"/>
    <property type="match status" value="1"/>
</dbReference>
<feature type="domain" description="PAS" evidence="7">
    <location>
        <begin position="183"/>
        <end position="255"/>
    </location>
</feature>
<dbReference type="Proteomes" id="UP000068447">
    <property type="component" value="Chromosome"/>
</dbReference>
<dbReference type="EMBL" id="CP013650">
    <property type="protein sequence ID" value="ALS99614.1"/>
    <property type="molecule type" value="Genomic_DNA"/>
</dbReference>
<evidence type="ECO:0000259" key="8">
    <source>
        <dbReference type="PROSITE" id="PS50113"/>
    </source>
</evidence>
<keyword evidence="4" id="KW-0808">Transferase</keyword>
<gene>
    <name evidence="9" type="ORF">AT746_16005</name>
</gene>
<evidence type="ECO:0000256" key="3">
    <source>
        <dbReference type="ARBA" id="ARBA00022553"/>
    </source>
</evidence>
<dbReference type="InterPro" id="IPR036890">
    <property type="entry name" value="HATPase_C_sf"/>
</dbReference>
<dbReference type="PANTHER" id="PTHR43304:SF1">
    <property type="entry name" value="PAC DOMAIN-CONTAINING PROTEIN"/>
    <property type="match status" value="1"/>
</dbReference>
<dbReference type="RefSeq" id="WP_062482299.1">
    <property type="nucleotide sequence ID" value="NZ_CP013650.1"/>
</dbReference>
<dbReference type="EC" id="2.7.13.3" evidence="2"/>
<dbReference type="CDD" id="cd00130">
    <property type="entry name" value="PAS"/>
    <property type="match status" value="5"/>
</dbReference>
<keyword evidence="3" id="KW-0597">Phosphoprotein</keyword>
<dbReference type="InterPro" id="IPR052162">
    <property type="entry name" value="Sensor_kinase/Photoreceptor"/>
</dbReference>
<dbReference type="CDD" id="cd00082">
    <property type="entry name" value="HisKA"/>
    <property type="match status" value="1"/>
</dbReference>
<dbReference type="GO" id="GO:0000155">
    <property type="term" value="F:phosphorelay sensor kinase activity"/>
    <property type="evidence" value="ECO:0007669"/>
    <property type="project" value="InterPro"/>
</dbReference>
<dbReference type="Gene3D" id="1.10.287.130">
    <property type="match status" value="1"/>
</dbReference>
<dbReference type="InterPro" id="IPR013656">
    <property type="entry name" value="PAS_4"/>
</dbReference>
<feature type="domain" description="PAC" evidence="8">
    <location>
        <begin position="384"/>
        <end position="436"/>
    </location>
</feature>
<reference evidence="9 10" key="1">
    <citation type="submission" date="2015-12" db="EMBL/GenBank/DDBJ databases">
        <title>Complete genome of Lacimicrobium alkaliphilum KCTC 32984.</title>
        <authorList>
            <person name="Kim S.-G."/>
            <person name="Lee Y.-J."/>
        </authorList>
    </citation>
    <scope>NUCLEOTIDE SEQUENCE [LARGE SCALE GENOMIC DNA]</scope>
    <source>
        <strain evidence="9 10">YelD216</strain>
    </source>
</reference>
<feature type="domain" description="PAS" evidence="7">
    <location>
        <begin position="437"/>
        <end position="507"/>
    </location>
</feature>
<evidence type="ECO:0000259" key="7">
    <source>
        <dbReference type="PROSITE" id="PS50112"/>
    </source>
</evidence>
<dbReference type="Pfam" id="PF08447">
    <property type="entry name" value="PAS_3"/>
    <property type="match status" value="3"/>
</dbReference>
<dbReference type="InterPro" id="IPR036097">
    <property type="entry name" value="HisK_dim/P_sf"/>
</dbReference>